<evidence type="ECO:0008006" key="4">
    <source>
        <dbReference type="Google" id="ProtNLM"/>
    </source>
</evidence>
<dbReference type="EMBL" id="RAWE01000045">
    <property type="protein sequence ID" value="RKH03133.1"/>
    <property type="molecule type" value="Genomic_DNA"/>
</dbReference>
<reference evidence="3" key="1">
    <citation type="submission" date="2018-09" db="EMBL/GenBank/DDBJ databases">
        <authorList>
            <person name="Livingstone P.G."/>
            <person name="Whitworth D.E."/>
        </authorList>
    </citation>
    <scope>NUCLEOTIDE SEQUENCE [LARGE SCALE GENOMIC DNA]</scope>
    <source>
        <strain evidence="3">CA043D</strain>
    </source>
</reference>
<dbReference type="PROSITE" id="PS51257">
    <property type="entry name" value="PROKAR_LIPOPROTEIN"/>
    <property type="match status" value="1"/>
</dbReference>
<keyword evidence="1" id="KW-0732">Signal</keyword>
<keyword evidence="3" id="KW-1185">Reference proteome</keyword>
<protein>
    <recommendedName>
        <fullName evidence="4">Secreted protein</fullName>
    </recommendedName>
</protein>
<feature type="signal peptide" evidence="1">
    <location>
        <begin position="1"/>
        <end position="27"/>
    </location>
</feature>
<evidence type="ECO:0000313" key="2">
    <source>
        <dbReference type="EMBL" id="RKH03133.1"/>
    </source>
</evidence>
<organism evidence="2 3">
    <name type="scientific">Corallococcus carmarthensis</name>
    <dbReference type="NCBI Taxonomy" id="2316728"/>
    <lineage>
        <taxon>Bacteria</taxon>
        <taxon>Pseudomonadati</taxon>
        <taxon>Myxococcota</taxon>
        <taxon>Myxococcia</taxon>
        <taxon>Myxococcales</taxon>
        <taxon>Cystobacterineae</taxon>
        <taxon>Myxococcaceae</taxon>
        <taxon>Corallococcus</taxon>
    </lineage>
</organism>
<comment type="caution">
    <text evidence="2">The sequence shown here is derived from an EMBL/GenBank/DDBJ whole genome shotgun (WGS) entry which is preliminary data.</text>
</comment>
<evidence type="ECO:0000256" key="1">
    <source>
        <dbReference type="SAM" id="SignalP"/>
    </source>
</evidence>
<gene>
    <name evidence="2" type="ORF">D7X32_15010</name>
</gene>
<feature type="chain" id="PRO_5017324630" description="Secreted protein" evidence="1">
    <location>
        <begin position="28"/>
        <end position="132"/>
    </location>
</feature>
<proteinExistence type="predicted"/>
<name>A0A3A8K4S8_9BACT</name>
<evidence type="ECO:0000313" key="3">
    <source>
        <dbReference type="Proteomes" id="UP000268313"/>
    </source>
</evidence>
<dbReference type="AlphaFoldDB" id="A0A3A8K4S8"/>
<accession>A0A3A8K4S8</accession>
<sequence length="132" mass="13489">MKGMYIRTALGAVAAALVGLTGAPAFAASGCAYTTDAGTTAGKTCFDDGGDIYTVYDLDSDNEGVVGWIEVKQADGSWKAYARVYVGTGYNTHKGNNVDVTRESAQLKIVACRQNGSGGTPYSCGTAIIAGG</sequence>
<dbReference type="Proteomes" id="UP000268313">
    <property type="component" value="Unassembled WGS sequence"/>
</dbReference>